<dbReference type="InterPro" id="IPR012910">
    <property type="entry name" value="Plug_dom"/>
</dbReference>
<keyword evidence="6" id="KW-0732">Signal</keyword>
<dbReference type="RefSeq" id="WP_044840328.1">
    <property type="nucleotide sequence ID" value="NZ_CP059734.1"/>
</dbReference>
<evidence type="ECO:0000256" key="13">
    <source>
        <dbReference type="PROSITE-ProRule" id="PRU10144"/>
    </source>
</evidence>
<sequence>MGKNFNLVLVFTPLMTTHFLYAQDIQPHSDKNVEVISVTAQKRPQSIQDVPIAMSAFGEADLDKIGASSFSDLTVMVPSISVQTGSDAFPVTYIRGIGSNDTSIGAEPSIGVYIDGVYASRLGGAMTELLDIERVEILKGPQGTLFGRNAIGGAISITTKKPSDELAGKIKLEASSFNSWQTSGILNVPLIDDSLYLRAFGSLTQSDGWQKNTLSDENGYQKDRKTAGLKLTWEPTDDLAINFSNTWSDYDDTAGYLDNYLSVFPISPLTSVLDDKKVVNGGLDAFSNPANNQAVNVPVFKRDLKEHWLDITWYITDNLSLTSLSTYRGYTTTSSREYDGTELFIGENILSIEESNSMSQEFRLSSDEGALFWLVGVSAHKEDADLDFTSKFLDLGLLQGTSFNFGAPFTENSLTSSTSESFAFFGDTSFDINDRLTLTLGGRFSYDKKSMNYDNGLHENGAAAFGGFGIIVPTPHQFVDANGNVDLAATKVKDSWTDFSPRLVVDYKLDDTLLYASITKGYKSGAFNSYPSPDATNGLMVVPEARESVAPETVINYELGFKSTLLEQDLTINGSFYYMDYDDLQIFQVVGTLLQLTNAGKAKSSGLEIDSRYYLNNELSFLINATWMDTQYDEYQFAGTDYSGTALLYSPELSASFSLDYQTSVGQLGELNAFLTYSYKGKHFLSPGIEQESYALLNGKITLLNEENNWELALFANNLTNKSFLTSVSTSLASFGVIGANRNTPRSYGLSLSYRF</sequence>
<dbReference type="GO" id="GO:0009279">
    <property type="term" value="C:cell outer membrane"/>
    <property type="evidence" value="ECO:0007669"/>
    <property type="project" value="UniProtKB-SubCell"/>
</dbReference>
<accession>A0AAF0CAS2</accession>
<dbReference type="CDD" id="cd01347">
    <property type="entry name" value="ligand_gated_channel"/>
    <property type="match status" value="1"/>
</dbReference>
<proteinExistence type="inferred from homology"/>
<dbReference type="Pfam" id="PF00593">
    <property type="entry name" value="TonB_dep_Rec_b-barrel"/>
    <property type="match status" value="1"/>
</dbReference>
<evidence type="ECO:0000313" key="19">
    <source>
        <dbReference type="Proteomes" id="UP000032352"/>
    </source>
</evidence>
<dbReference type="EMBL" id="CP059734">
    <property type="protein sequence ID" value="WDE08907.1"/>
    <property type="molecule type" value="Genomic_DNA"/>
</dbReference>
<keyword evidence="17" id="KW-0675">Receptor</keyword>
<dbReference type="InterPro" id="IPR039426">
    <property type="entry name" value="TonB-dep_rcpt-like"/>
</dbReference>
<dbReference type="PANTHER" id="PTHR32552:SF81">
    <property type="entry name" value="TONB-DEPENDENT OUTER MEMBRANE RECEPTOR"/>
    <property type="match status" value="1"/>
</dbReference>
<evidence type="ECO:0000256" key="6">
    <source>
        <dbReference type="ARBA" id="ARBA00022729"/>
    </source>
</evidence>
<evidence type="ECO:0000256" key="14">
    <source>
        <dbReference type="RuleBase" id="RU003357"/>
    </source>
</evidence>
<reference evidence="17 19" key="3">
    <citation type="journal article" date="2022" name="Mar. Drugs">
        <title>Bioassay-Guided Fractionation Leads to the Detection of Cholic Acid Generated by the Rare Thalassomonas sp.</title>
        <authorList>
            <person name="Pheiffer F."/>
            <person name="Schneider Y.K."/>
            <person name="Hansen E.H."/>
            <person name="Andersen J.H."/>
            <person name="Isaksson J."/>
            <person name="Busche T."/>
            <person name="R C."/>
            <person name="Kalinowski J."/>
            <person name="Zyl L.V."/>
            <person name="Trindade M."/>
        </authorList>
    </citation>
    <scope>NUCLEOTIDE SEQUENCE [LARGE SCALE GENOMIC DNA]</scope>
    <source>
        <strain evidence="17 19">XOM25</strain>
    </source>
</reference>
<evidence type="ECO:0000313" key="18">
    <source>
        <dbReference type="EMBL" id="WDE08954.1"/>
    </source>
</evidence>
<comment type="similarity">
    <text evidence="12 14">Belongs to the TonB-dependent receptor family.</text>
</comment>
<evidence type="ECO:0000256" key="2">
    <source>
        <dbReference type="ARBA" id="ARBA00022448"/>
    </source>
</evidence>
<keyword evidence="10 12" id="KW-0472">Membrane</keyword>
<dbReference type="Pfam" id="PF07715">
    <property type="entry name" value="Plug"/>
    <property type="match status" value="1"/>
</dbReference>
<dbReference type="PANTHER" id="PTHR32552">
    <property type="entry name" value="FERRICHROME IRON RECEPTOR-RELATED"/>
    <property type="match status" value="1"/>
</dbReference>
<feature type="domain" description="TonB-dependent receptor-like beta-barrel" evidence="15">
    <location>
        <begin position="213"/>
        <end position="719"/>
    </location>
</feature>
<organism evidence="17 19">
    <name type="scientific">Thalassomonas viridans</name>
    <dbReference type="NCBI Taxonomy" id="137584"/>
    <lineage>
        <taxon>Bacteria</taxon>
        <taxon>Pseudomonadati</taxon>
        <taxon>Pseudomonadota</taxon>
        <taxon>Gammaproteobacteria</taxon>
        <taxon>Alteromonadales</taxon>
        <taxon>Colwelliaceae</taxon>
        <taxon>Thalassomonas</taxon>
    </lineage>
</organism>
<evidence type="ECO:0000256" key="1">
    <source>
        <dbReference type="ARBA" id="ARBA00004571"/>
    </source>
</evidence>
<dbReference type="AlphaFoldDB" id="A0AAF0CAS2"/>
<keyword evidence="19" id="KW-1185">Reference proteome</keyword>
<dbReference type="EMBL" id="CP059734">
    <property type="protein sequence ID" value="WDE08954.1"/>
    <property type="molecule type" value="Genomic_DNA"/>
</dbReference>
<evidence type="ECO:0000256" key="4">
    <source>
        <dbReference type="ARBA" id="ARBA00022496"/>
    </source>
</evidence>
<evidence type="ECO:0000256" key="11">
    <source>
        <dbReference type="ARBA" id="ARBA00023237"/>
    </source>
</evidence>
<reference evidence="17" key="2">
    <citation type="submission" date="2020-07" db="EMBL/GenBank/DDBJ databases">
        <authorList>
            <person name="van Zyl L.J."/>
            <person name="Busche T."/>
            <person name="Ruckert C."/>
            <person name="Kalinowski J."/>
            <person name="Trindade M.I."/>
        </authorList>
    </citation>
    <scope>NUCLEOTIDE SEQUENCE</scope>
    <source>
        <strain evidence="17">XOM25</strain>
    </source>
</reference>
<keyword evidence="11 12" id="KW-0998">Cell outer membrane</keyword>
<reference evidence="17 19" key="1">
    <citation type="journal article" date="2015" name="Genome Announc.">
        <title>Draft Genome Sequences of Marine Isolates of Thalassomonas viridans and Thalassomonas actiniarum.</title>
        <authorList>
            <person name="Olonade I."/>
            <person name="van Zyl L.J."/>
            <person name="Trindade M."/>
        </authorList>
    </citation>
    <scope>NUCLEOTIDE SEQUENCE [LARGE SCALE GENOMIC DNA]</scope>
    <source>
        <strain evidence="17 19">XOM25</strain>
    </source>
</reference>
<evidence type="ECO:0000256" key="12">
    <source>
        <dbReference type="PROSITE-ProRule" id="PRU01360"/>
    </source>
</evidence>
<evidence type="ECO:0000256" key="3">
    <source>
        <dbReference type="ARBA" id="ARBA00022452"/>
    </source>
</evidence>
<keyword evidence="4" id="KW-0410">Iron transport</keyword>
<protein>
    <submittedName>
        <fullName evidence="17">TonB-dependent receptor</fullName>
    </submittedName>
</protein>
<feature type="short sequence motif" description="TonB C-terminal box" evidence="13">
    <location>
        <begin position="739"/>
        <end position="756"/>
    </location>
</feature>
<evidence type="ECO:0000256" key="8">
    <source>
        <dbReference type="ARBA" id="ARBA00023065"/>
    </source>
</evidence>
<keyword evidence="5 12" id="KW-0812">Transmembrane</keyword>
<dbReference type="PROSITE" id="PS52016">
    <property type="entry name" value="TONB_DEPENDENT_REC_3"/>
    <property type="match status" value="1"/>
</dbReference>
<keyword evidence="2 12" id="KW-0813">Transport</keyword>
<name>A0AAF0CAS2_9GAMM</name>
<dbReference type="Proteomes" id="UP000032352">
    <property type="component" value="Chromosome pTvir"/>
</dbReference>
<dbReference type="InterPro" id="IPR010917">
    <property type="entry name" value="TonB_rcpt_CS"/>
</dbReference>
<feature type="domain" description="TonB-dependent receptor plug" evidence="16">
    <location>
        <begin position="47"/>
        <end position="154"/>
    </location>
</feature>
<evidence type="ECO:0000256" key="5">
    <source>
        <dbReference type="ARBA" id="ARBA00022692"/>
    </source>
</evidence>
<keyword evidence="8" id="KW-0406">Ion transport</keyword>
<evidence type="ECO:0000256" key="7">
    <source>
        <dbReference type="ARBA" id="ARBA00023004"/>
    </source>
</evidence>
<keyword evidence="9 14" id="KW-0798">TonB box</keyword>
<dbReference type="InterPro" id="IPR000531">
    <property type="entry name" value="Beta-barrel_TonB"/>
</dbReference>
<evidence type="ECO:0000256" key="10">
    <source>
        <dbReference type="ARBA" id="ARBA00023136"/>
    </source>
</evidence>
<dbReference type="SUPFAM" id="SSF56935">
    <property type="entry name" value="Porins"/>
    <property type="match status" value="1"/>
</dbReference>
<evidence type="ECO:0000259" key="15">
    <source>
        <dbReference type="Pfam" id="PF00593"/>
    </source>
</evidence>
<dbReference type="KEGG" id="tvd:SG34_034020"/>
<comment type="subcellular location">
    <subcellularLocation>
        <location evidence="1 12">Cell outer membrane</location>
        <topology evidence="1 12">Multi-pass membrane protein</topology>
    </subcellularLocation>
</comment>
<evidence type="ECO:0000259" key="16">
    <source>
        <dbReference type="Pfam" id="PF07715"/>
    </source>
</evidence>
<gene>
    <name evidence="18" type="ORF">SG34_029655</name>
    <name evidence="17" type="ORF">SG34_034020</name>
</gene>
<keyword evidence="3 12" id="KW-1134">Transmembrane beta strand</keyword>
<dbReference type="GO" id="GO:0006826">
    <property type="term" value="P:iron ion transport"/>
    <property type="evidence" value="ECO:0007669"/>
    <property type="project" value="UniProtKB-KW"/>
</dbReference>
<dbReference type="InterPro" id="IPR036942">
    <property type="entry name" value="Beta-barrel_TonB_sf"/>
</dbReference>
<dbReference type="Gene3D" id="2.40.170.20">
    <property type="entry name" value="TonB-dependent receptor, beta-barrel domain"/>
    <property type="match status" value="1"/>
</dbReference>
<dbReference type="KEGG" id="tvd:SG34_029655"/>
<evidence type="ECO:0000313" key="17">
    <source>
        <dbReference type="EMBL" id="WDE08907.1"/>
    </source>
</evidence>
<evidence type="ECO:0000256" key="9">
    <source>
        <dbReference type="ARBA" id="ARBA00023077"/>
    </source>
</evidence>
<dbReference type="PROSITE" id="PS01156">
    <property type="entry name" value="TONB_DEPENDENT_REC_2"/>
    <property type="match status" value="1"/>
</dbReference>
<keyword evidence="7" id="KW-0408">Iron</keyword>